<evidence type="ECO:0000256" key="1">
    <source>
        <dbReference type="ARBA" id="ARBA00022491"/>
    </source>
</evidence>
<keyword evidence="1" id="KW-0678">Repressor</keyword>
<dbReference type="Gene3D" id="3.40.50.1360">
    <property type="match status" value="1"/>
</dbReference>
<evidence type="ECO:0000259" key="5">
    <source>
        <dbReference type="PROSITE" id="PS51000"/>
    </source>
</evidence>
<dbReference type="InterPro" id="IPR037171">
    <property type="entry name" value="NagB/RpiA_transferase-like"/>
</dbReference>
<dbReference type="SMART" id="SM01134">
    <property type="entry name" value="DeoRC"/>
    <property type="match status" value="1"/>
</dbReference>
<dbReference type="InterPro" id="IPR001034">
    <property type="entry name" value="DeoR_HTH"/>
</dbReference>
<dbReference type="InterPro" id="IPR014036">
    <property type="entry name" value="DeoR-like_C"/>
</dbReference>
<dbReference type="SUPFAM" id="SSF46785">
    <property type="entry name" value="Winged helix' DNA-binding domain"/>
    <property type="match status" value="1"/>
</dbReference>
<dbReference type="GO" id="GO:0003677">
    <property type="term" value="F:DNA binding"/>
    <property type="evidence" value="ECO:0007669"/>
    <property type="project" value="UniProtKB-KW"/>
</dbReference>
<proteinExistence type="predicted"/>
<evidence type="ECO:0000313" key="7">
    <source>
        <dbReference type="Proteomes" id="UP000611500"/>
    </source>
</evidence>
<evidence type="ECO:0000256" key="3">
    <source>
        <dbReference type="ARBA" id="ARBA00023125"/>
    </source>
</evidence>
<gene>
    <name evidence="6" type="primary">glpR</name>
    <name evidence="6" type="ORF">GCM10010961_31730</name>
</gene>
<dbReference type="PANTHER" id="PTHR30363:SF4">
    <property type="entry name" value="GLYCEROL-3-PHOSPHATE REGULON REPRESSOR"/>
    <property type="match status" value="1"/>
</dbReference>
<keyword evidence="2" id="KW-0805">Transcription regulation</keyword>
<dbReference type="Pfam" id="PF00455">
    <property type="entry name" value="DeoRC"/>
    <property type="match status" value="1"/>
</dbReference>
<evidence type="ECO:0000256" key="4">
    <source>
        <dbReference type="ARBA" id="ARBA00023163"/>
    </source>
</evidence>
<dbReference type="PANTHER" id="PTHR30363">
    <property type="entry name" value="HTH-TYPE TRANSCRIPTIONAL REGULATOR SRLR-RELATED"/>
    <property type="match status" value="1"/>
</dbReference>
<evidence type="ECO:0000256" key="2">
    <source>
        <dbReference type="ARBA" id="ARBA00023015"/>
    </source>
</evidence>
<feature type="domain" description="HTH deoR-type" evidence="5">
    <location>
        <begin position="7"/>
        <end position="62"/>
    </location>
</feature>
<evidence type="ECO:0000313" key="6">
    <source>
        <dbReference type="EMBL" id="GHG97111.1"/>
    </source>
</evidence>
<dbReference type="SMART" id="SM00420">
    <property type="entry name" value="HTH_DEOR"/>
    <property type="match status" value="1"/>
</dbReference>
<protein>
    <submittedName>
        <fullName evidence="6">DeoR family transcriptional regulator</fullName>
    </submittedName>
</protein>
<reference evidence="6" key="2">
    <citation type="submission" date="2020-09" db="EMBL/GenBank/DDBJ databases">
        <authorList>
            <person name="Sun Q."/>
            <person name="Zhou Y."/>
        </authorList>
    </citation>
    <scope>NUCLEOTIDE SEQUENCE</scope>
    <source>
        <strain evidence="6">CGMCC 1.7081</strain>
    </source>
</reference>
<dbReference type="PRINTS" id="PR00037">
    <property type="entry name" value="HTHLACR"/>
</dbReference>
<accession>A0A8J3MD78</accession>
<keyword evidence="4" id="KW-0804">Transcription</keyword>
<dbReference type="Proteomes" id="UP000611500">
    <property type="component" value="Unassembled WGS sequence"/>
</dbReference>
<dbReference type="PROSITE" id="PS00894">
    <property type="entry name" value="HTH_DEOR_1"/>
    <property type="match status" value="1"/>
</dbReference>
<dbReference type="EMBL" id="BNAP01000018">
    <property type="protein sequence ID" value="GHG97111.1"/>
    <property type="molecule type" value="Genomic_DNA"/>
</dbReference>
<dbReference type="SUPFAM" id="SSF100950">
    <property type="entry name" value="NagB/RpiA/CoA transferase-like"/>
    <property type="match status" value="1"/>
</dbReference>
<name>A0A8J3MD78_9RHOB</name>
<dbReference type="GO" id="GO:0003700">
    <property type="term" value="F:DNA-binding transcription factor activity"/>
    <property type="evidence" value="ECO:0007669"/>
    <property type="project" value="InterPro"/>
</dbReference>
<dbReference type="PROSITE" id="PS51000">
    <property type="entry name" value="HTH_DEOR_2"/>
    <property type="match status" value="1"/>
</dbReference>
<reference evidence="6" key="1">
    <citation type="journal article" date="2014" name="Int. J. Syst. Evol. Microbiol.">
        <title>Complete genome sequence of Corynebacterium casei LMG S-19264T (=DSM 44701T), isolated from a smear-ripened cheese.</title>
        <authorList>
            <consortium name="US DOE Joint Genome Institute (JGI-PGF)"/>
            <person name="Walter F."/>
            <person name="Albersmeier A."/>
            <person name="Kalinowski J."/>
            <person name="Ruckert C."/>
        </authorList>
    </citation>
    <scope>NUCLEOTIDE SEQUENCE</scope>
    <source>
        <strain evidence="6">CGMCC 1.7081</strain>
    </source>
</reference>
<keyword evidence="3" id="KW-0238">DNA-binding</keyword>
<dbReference type="InterPro" id="IPR050313">
    <property type="entry name" value="Carb_Metab_HTH_regulators"/>
</dbReference>
<dbReference type="InterPro" id="IPR036390">
    <property type="entry name" value="WH_DNA-bd_sf"/>
</dbReference>
<dbReference type="Pfam" id="PF08220">
    <property type="entry name" value="HTH_DeoR"/>
    <property type="match status" value="1"/>
</dbReference>
<dbReference type="AlphaFoldDB" id="A0A8J3MD78"/>
<organism evidence="6 7">
    <name type="scientific">Pseudodonghicola xiamenensis</name>
    <dbReference type="NCBI Taxonomy" id="337702"/>
    <lineage>
        <taxon>Bacteria</taxon>
        <taxon>Pseudomonadati</taxon>
        <taxon>Pseudomonadota</taxon>
        <taxon>Alphaproteobacteria</taxon>
        <taxon>Rhodobacterales</taxon>
        <taxon>Paracoccaceae</taxon>
        <taxon>Pseudodonghicola</taxon>
    </lineage>
</organism>
<sequence length="256" mass="28399">MEYGGKKAARQARLLEALALNGYLSLDDISTRFDVTTQTARRDVMDLEREGKLRRMHGGAMIMDSVAPSELHRRRVSNVHVKQRIAERVADLVPDGAAVFIDTGTTCETIAHALARRRNLRILTYSLRTAAWLREATDFIIAIPGGFVRQVDGGVFHEEAETFLDSFRFDVSIVSVSGVDAAGNLGDDDLAEVRIVQRAMRHSERVILAVDSSKFDHRGLVRLGSFEDVDILVTDKDLPVEVRAVLQQSGTVLQDV</sequence>
<dbReference type="RefSeq" id="WP_028094510.1">
    <property type="nucleotide sequence ID" value="NZ_BNAP01000018.1"/>
</dbReference>
<dbReference type="InterPro" id="IPR018356">
    <property type="entry name" value="Tscrpt_reg_HTH_DeoR_CS"/>
</dbReference>
<keyword evidence="7" id="KW-1185">Reference proteome</keyword>
<comment type="caution">
    <text evidence="6">The sequence shown here is derived from an EMBL/GenBank/DDBJ whole genome shotgun (WGS) entry which is preliminary data.</text>
</comment>